<organism evidence="2 3">
    <name type="scientific">Asparagus officinalis</name>
    <name type="common">Garden asparagus</name>
    <dbReference type="NCBI Taxonomy" id="4686"/>
    <lineage>
        <taxon>Eukaryota</taxon>
        <taxon>Viridiplantae</taxon>
        <taxon>Streptophyta</taxon>
        <taxon>Embryophyta</taxon>
        <taxon>Tracheophyta</taxon>
        <taxon>Spermatophyta</taxon>
        <taxon>Magnoliopsida</taxon>
        <taxon>Liliopsida</taxon>
        <taxon>Asparagales</taxon>
        <taxon>Asparagaceae</taxon>
        <taxon>Asparagoideae</taxon>
        <taxon>Asparagus</taxon>
    </lineage>
</organism>
<dbReference type="Proteomes" id="UP000243459">
    <property type="component" value="Unassembled WGS sequence"/>
</dbReference>
<dbReference type="AlphaFoldDB" id="A0A1R3L7U4"/>
<reference evidence="3" key="1">
    <citation type="journal article" date="2017" name="Nat. Commun.">
        <title>The asparagus genome sheds light on the origin and evolution of a young Y chromosome.</title>
        <authorList>
            <person name="Harkess A."/>
            <person name="Zhou J."/>
            <person name="Xu C."/>
            <person name="Bowers J.E."/>
            <person name="Van der Hulst R."/>
            <person name="Ayyampalayam S."/>
            <person name="Mercati F."/>
            <person name="Riccardi P."/>
            <person name="McKain M.R."/>
            <person name="Kakrana A."/>
            <person name="Tang H."/>
            <person name="Ray J."/>
            <person name="Groenendijk J."/>
            <person name="Arikit S."/>
            <person name="Mathioni S.M."/>
            <person name="Nakano M."/>
            <person name="Shan H."/>
            <person name="Telgmann-Rauber A."/>
            <person name="Kanno A."/>
            <person name="Yue Z."/>
            <person name="Chen H."/>
            <person name="Li W."/>
            <person name="Chen Y."/>
            <person name="Xu X."/>
            <person name="Zhang Y."/>
            <person name="Luo S."/>
            <person name="Chen H."/>
            <person name="Gao J."/>
            <person name="Mao Z."/>
            <person name="Pires J.C."/>
            <person name="Luo M."/>
            <person name="Kudrna D."/>
            <person name="Wing R.A."/>
            <person name="Meyers B.C."/>
            <person name="Yi K."/>
            <person name="Kong H."/>
            <person name="Lavrijsen P."/>
            <person name="Sunseri F."/>
            <person name="Falavigna A."/>
            <person name="Ye Y."/>
            <person name="Leebens-Mack J.H."/>
            <person name="Chen G."/>
        </authorList>
    </citation>
    <scope>NUCLEOTIDE SEQUENCE [LARGE SCALE GENOMIC DNA]</scope>
    <source>
        <strain evidence="3">cv. DH0086</strain>
    </source>
</reference>
<feature type="region of interest" description="Disordered" evidence="1">
    <location>
        <begin position="19"/>
        <end position="46"/>
    </location>
</feature>
<gene>
    <name evidence="2" type="ORF">A4U43_UnF260</name>
</gene>
<protein>
    <submittedName>
        <fullName evidence="2">Uncharacterized protein</fullName>
    </submittedName>
</protein>
<sequence length="113" mass="12584">MDFKLEFVLNSHHPPIIQMSPTLMTGEGSNAESGGREGSNGERGGSPGLAFDILEWILSGDVFVDRHTLSYSSGCLVLMKRRCGLKLIPDILSKKRKLERFYWSTELPSHFAS</sequence>
<evidence type="ECO:0000313" key="3">
    <source>
        <dbReference type="Proteomes" id="UP000243459"/>
    </source>
</evidence>
<name>A0A1R3L7U4_ASPOF</name>
<feature type="compositionally biased region" description="Gly residues" evidence="1">
    <location>
        <begin position="36"/>
        <end position="46"/>
    </location>
</feature>
<dbReference type="EMBL" id="KV863318">
    <property type="protein sequence ID" value="ONK55673.1"/>
    <property type="molecule type" value="Genomic_DNA"/>
</dbReference>
<evidence type="ECO:0000256" key="1">
    <source>
        <dbReference type="SAM" id="MobiDB-lite"/>
    </source>
</evidence>
<dbReference type="Gramene" id="ONK55673">
    <property type="protein sequence ID" value="ONK55673"/>
    <property type="gene ID" value="A4U43_UnF260"/>
</dbReference>
<evidence type="ECO:0000313" key="2">
    <source>
        <dbReference type="EMBL" id="ONK55673.1"/>
    </source>
</evidence>
<keyword evidence="3" id="KW-1185">Reference proteome</keyword>
<proteinExistence type="predicted"/>
<accession>A0A1R3L7U4</accession>